<dbReference type="CDD" id="cd00082">
    <property type="entry name" value="HisKA"/>
    <property type="match status" value="1"/>
</dbReference>
<dbReference type="PRINTS" id="PR00344">
    <property type="entry name" value="BCTRLSENSOR"/>
</dbReference>
<evidence type="ECO:0000256" key="4">
    <source>
        <dbReference type="ARBA" id="ARBA00022553"/>
    </source>
</evidence>
<accession>A0A2N6K799</accession>
<feature type="domain" description="PAS" evidence="16">
    <location>
        <begin position="695"/>
        <end position="748"/>
    </location>
</feature>
<comment type="similarity">
    <text evidence="2">In the N-terminal section; belongs to the phytochrome family.</text>
</comment>
<dbReference type="Proteomes" id="UP000235036">
    <property type="component" value="Unassembled WGS sequence"/>
</dbReference>
<dbReference type="GO" id="GO:0003677">
    <property type="term" value="F:DNA binding"/>
    <property type="evidence" value="ECO:0007669"/>
    <property type="project" value="UniProtKB-UniRule"/>
</dbReference>
<dbReference type="CDD" id="cd00383">
    <property type="entry name" value="trans_reg_C"/>
    <property type="match status" value="1"/>
</dbReference>
<dbReference type="PROSITE" id="PS50109">
    <property type="entry name" value="HIS_KIN"/>
    <property type="match status" value="1"/>
</dbReference>
<dbReference type="InterPro" id="IPR035965">
    <property type="entry name" value="PAS-like_dom_sf"/>
</dbReference>
<feature type="domain" description="Response regulatory" evidence="15">
    <location>
        <begin position="375"/>
        <end position="491"/>
    </location>
</feature>
<feature type="domain" description="Response regulatory" evidence="15">
    <location>
        <begin position="2"/>
        <end position="116"/>
    </location>
</feature>
<dbReference type="RefSeq" id="WP_016870349.1">
    <property type="nucleotide sequence ID" value="NZ_CAWNVR010000101.1"/>
</dbReference>
<dbReference type="InterPro" id="IPR003661">
    <property type="entry name" value="HisK_dim/P_dom"/>
</dbReference>
<dbReference type="InterPro" id="IPR005467">
    <property type="entry name" value="His_kinase_dom"/>
</dbReference>
<keyword evidence="13" id="KW-0175">Coiled coil</keyword>
<dbReference type="PROSITE" id="PS50110">
    <property type="entry name" value="RESPONSE_REGULATORY"/>
    <property type="match status" value="5"/>
</dbReference>
<dbReference type="SMART" id="SM00091">
    <property type="entry name" value="PAS"/>
    <property type="match status" value="1"/>
</dbReference>
<comment type="caution">
    <text evidence="19">The sequence shown here is derived from an EMBL/GenBank/DDBJ whole genome shotgun (WGS) entry which is preliminary data.</text>
</comment>
<dbReference type="EMBL" id="NRQW01000100">
    <property type="protein sequence ID" value="PLZ92795.1"/>
    <property type="molecule type" value="Genomic_DNA"/>
</dbReference>
<gene>
    <name evidence="19" type="ORF">CEN44_04965</name>
</gene>
<dbReference type="FunFam" id="3.30.565.10:FF:000010">
    <property type="entry name" value="Sensor histidine kinase RcsC"/>
    <property type="match status" value="1"/>
</dbReference>
<reference evidence="19 20" key="1">
    <citation type="submission" date="2017-08" db="EMBL/GenBank/DDBJ databases">
        <title>Genomes of Fischerella (Mastigocladus) sp. strains.</title>
        <authorList>
            <person name="Miller S.R."/>
        </authorList>
    </citation>
    <scope>NUCLEOTIDE SEQUENCE [LARGE SCALE GENOMIC DNA]</scope>
    <source>
        <strain evidence="19 20">CCMEE 5323</strain>
    </source>
</reference>
<dbReference type="InterPro" id="IPR001867">
    <property type="entry name" value="OmpR/PhoB-type_DNA-bd"/>
</dbReference>
<evidence type="ECO:0000256" key="7">
    <source>
        <dbReference type="ARBA" id="ARBA00023012"/>
    </source>
</evidence>
<dbReference type="CDD" id="cd17574">
    <property type="entry name" value="REC_OmpR"/>
    <property type="match status" value="1"/>
</dbReference>
<keyword evidence="6" id="KW-0418">Kinase</keyword>
<dbReference type="Gene3D" id="3.40.50.2300">
    <property type="match status" value="5"/>
</dbReference>
<evidence type="ECO:0000313" key="20">
    <source>
        <dbReference type="Proteomes" id="UP000235036"/>
    </source>
</evidence>
<dbReference type="InterPro" id="IPR036388">
    <property type="entry name" value="WH-like_DNA-bd_sf"/>
</dbReference>
<evidence type="ECO:0000259" key="16">
    <source>
        <dbReference type="PROSITE" id="PS50112"/>
    </source>
</evidence>
<feature type="modified residue" description="Phosphohistidine" evidence="10">
    <location>
        <position position="306"/>
    </location>
</feature>
<dbReference type="Pfam" id="PF02518">
    <property type="entry name" value="HATPase_c"/>
    <property type="match status" value="1"/>
</dbReference>
<evidence type="ECO:0000256" key="12">
    <source>
        <dbReference type="PROSITE-ProRule" id="PRU01091"/>
    </source>
</evidence>
<dbReference type="Gene3D" id="6.10.250.690">
    <property type="match status" value="1"/>
</dbReference>
<dbReference type="Pfam" id="PF00512">
    <property type="entry name" value="HisKA"/>
    <property type="match status" value="1"/>
</dbReference>
<evidence type="ECO:0000259" key="18">
    <source>
        <dbReference type="PROSITE" id="PS51755"/>
    </source>
</evidence>
<dbReference type="SUPFAM" id="SSF47384">
    <property type="entry name" value="Homodimeric domain of signal transducing histidine kinase"/>
    <property type="match status" value="1"/>
</dbReference>
<feature type="modified residue" description="4-aspartylphosphate" evidence="11">
    <location>
        <position position="51"/>
    </location>
</feature>
<name>A0A2N6K799_FISMU</name>
<dbReference type="InterPro" id="IPR036890">
    <property type="entry name" value="HATPase_C_sf"/>
</dbReference>
<feature type="domain" description="Response regulatory" evidence="15">
    <location>
        <begin position="1073"/>
        <end position="1187"/>
    </location>
</feature>
<dbReference type="SMART" id="SM00448">
    <property type="entry name" value="REC"/>
    <property type="match status" value="5"/>
</dbReference>
<keyword evidence="7" id="KW-0902">Two-component regulatory system</keyword>
<evidence type="ECO:0000256" key="11">
    <source>
        <dbReference type="PROSITE-ProRule" id="PRU00169"/>
    </source>
</evidence>
<dbReference type="PROSITE" id="PS50112">
    <property type="entry name" value="PAS"/>
    <property type="match status" value="1"/>
</dbReference>
<evidence type="ECO:0000256" key="2">
    <source>
        <dbReference type="ARBA" id="ARBA00006402"/>
    </source>
</evidence>
<evidence type="ECO:0000256" key="8">
    <source>
        <dbReference type="ARBA" id="ARBA00023125"/>
    </source>
</evidence>
<dbReference type="NCBIfam" id="TIGR00229">
    <property type="entry name" value="sensory_box"/>
    <property type="match status" value="1"/>
</dbReference>
<dbReference type="SUPFAM" id="SSF55785">
    <property type="entry name" value="PYP-like sensor domain (PAS domain)"/>
    <property type="match status" value="1"/>
</dbReference>
<evidence type="ECO:0000256" key="13">
    <source>
        <dbReference type="SAM" id="Coils"/>
    </source>
</evidence>
<proteinExistence type="inferred from homology"/>
<dbReference type="CDD" id="cd00156">
    <property type="entry name" value="REC"/>
    <property type="match status" value="3"/>
</dbReference>
<dbReference type="Pfam" id="PF01627">
    <property type="entry name" value="Hpt"/>
    <property type="match status" value="1"/>
</dbReference>
<dbReference type="PANTHER" id="PTHR43547:SF2">
    <property type="entry name" value="HYBRID SIGNAL TRANSDUCTION HISTIDINE KINASE C"/>
    <property type="match status" value="1"/>
</dbReference>
<dbReference type="CDD" id="cd16922">
    <property type="entry name" value="HATPase_EvgS-ArcB-TorS-like"/>
    <property type="match status" value="1"/>
</dbReference>
<evidence type="ECO:0000256" key="5">
    <source>
        <dbReference type="ARBA" id="ARBA00022679"/>
    </source>
</evidence>
<dbReference type="SUPFAM" id="SSF52172">
    <property type="entry name" value="CheY-like"/>
    <property type="match status" value="5"/>
</dbReference>
<dbReference type="InterPro" id="IPR011006">
    <property type="entry name" value="CheY-like_superfamily"/>
</dbReference>
<dbReference type="GO" id="GO:0006355">
    <property type="term" value="P:regulation of DNA-templated transcription"/>
    <property type="evidence" value="ECO:0007669"/>
    <property type="project" value="InterPro"/>
</dbReference>
<dbReference type="FunFam" id="1.10.287.130:FF:000001">
    <property type="entry name" value="Two-component sensor histidine kinase"/>
    <property type="match status" value="1"/>
</dbReference>
<dbReference type="InterPro" id="IPR000014">
    <property type="entry name" value="PAS"/>
</dbReference>
<sequence length="1336" mass="149800">MKILIVEDDELVAHVLAAVLTNYNYAVEEAFNGQAAWDLIQTFDYDLILLDVILPEIDGITLCRQIRARGLQMPILLLTGCDSSHEKAIGLNAGADDYLVKPFDEEELVARIRALLRRGGAISQPVLEWGNLQLDPTSCEVTYAGELLPLTPKEYALLELFLRNSRRVFSCGMILEHLWSYEDIPGEEAVRTHIKGLRHKLKAVGAPGDLIETVYGIGYRLKPRREEAGIGRHGGQGDTGNTDEIFSASSITVPSSQQTLVAVAGVWNKYKVKVEEQVELLEQAADDAKCKRLNQKLRKQALQKAHTLAGSLGTFGFAVGSQLARRIEQLLKANKTLTEDETTQLLSWVQQLRQEITSNDQGIGSIVNREDEHPLLLVVDCDRTFTAQIQQEATNKNLQVAIATDTTTARTILYQKHPSIILLDLDVSSDHEDSFNLLAELQQRKPPVPVIVLTKDSDFSNRLQAARNGGHTFLPKPMSANQVLEAVNQVLQESPHAEAHILAVDDDPTIGALLQKLLVPWGIKVTCLENTLHFWENLEAVTPDLLILDVEMPGINGIEICQVVRNDPQWSELPILFLTVHNDADIVNQVFTVGADDFVSKPIVGPELVTRIVNRLERIRLRRMREIYQGGNTQAETKLNTRLREQATIEQELRQAKDELELRVAERTAQLTKINEQLQSELSERQRAQEELRNSQARFAGIVSIADDAIISIDSSQKITLFNQGAEKIFGYTSQEVLGQPLDILLPSQYIQAHRQYVSDFGRSTKVARRMGERREIYGRRKDGTEFPAEASISKLKLGQEIVYTVYLQDISDRKQVERMKDEFVSVVSHELRTPLTSIHGSLGMLASGLIKPDSQQGKRLLQIAVDSTERLVRLINDILDIERIESGKVKMEKQTCNVADLIAEAINVMQPLAEKAKITLSVSSLSQQLWADPDRIVQTLTNLLSNAIKFSTAGSTVWLSAELKWGEDFTPPPHFPNSHILFTVRDTGRGIPSDKLESIFERFQQVDSSDSRNHEGTGLGLAICKSIVQQHGGQIWVDSELGNGSTFYFTLPILQVSQINELEDYDSDHIPLVLVCDDDPDIRSELQTLLEKRHYRVVTVANGEEAIAAASSSHPDVILLDLLMPGMNGWETMTVLKQRVDTQDIPIIIGSVCTPNSNNKSNQDFVNWVSKPLEESLLFESLRQALKNSPKQIRVLLVEDDPDLAEVLQTLFKLHDINIVHVKTGKEAIRLSQKVNPDLLILDLILPEGDGFTVVEWLQQHNQLCKIPLMIYSAKELQESERKRLKLGHTEFLEKGQVTPQEFENRVMQLLHQITQSNSDLRSKNTCEIPSVSME</sequence>
<feature type="domain" description="OmpR/PhoB-type" evidence="18">
    <location>
        <begin position="124"/>
        <end position="223"/>
    </location>
</feature>
<dbReference type="Gene3D" id="1.10.10.10">
    <property type="entry name" value="Winged helix-like DNA-binding domain superfamily/Winged helix DNA-binding domain"/>
    <property type="match status" value="1"/>
</dbReference>
<evidence type="ECO:0000259" key="15">
    <source>
        <dbReference type="PROSITE" id="PS50110"/>
    </source>
</evidence>
<feature type="modified residue" description="4-aspartylphosphate" evidence="11">
    <location>
        <position position="1122"/>
    </location>
</feature>
<evidence type="ECO:0000256" key="6">
    <source>
        <dbReference type="ARBA" id="ARBA00022777"/>
    </source>
</evidence>
<dbReference type="InterPro" id="IPR001789">
    <property type="entry name" value="Sig_transdc_resp-reg_receiver"/>
</dbReference>
<keyword evidence="4 11" id="KW-0597">Phosphoprotein</keyword>
<dbReference type="Gene3D" id="3.30.450.20">
    <property type="entry name" value="PAS domain"/>
    <property type="match status" value="1"/>
</dbReference>
<evidence type="ECO:0000256" key="1">
    <source>
        <dbReference type="ARBA" id="ARBA00000085"/>
    </source>
</evidence>
<dbReference type="Pfam" id="PF00486">
    <property type="entry name" value="Trans_reg_C"/>
    <property type="match status" value="1"/>
</dbReference>
<dbReference type="InterPro" id="IPR036641">
    <property type="entry name" value="HPT_dom_sf"/>
</dbReference>
<dbReference type="Gene3D" id="1.20.120.160">
    <property type="entry name" value="HPT domain"/>
    <property type="match status" value="1"/>
</dbReference>
<evidence type="ECO:0000313" key="19">
    <source>
        <dbReference type="EMBL" id="PLZ92795.1"/>
    </source>
</evidence>
<feature type="domain" description="Response regulatory" evidence="15">
    <location>
        <begin position="1195"/>
        <end position="1311"/>
    </location>
</feature>
<comment type="catalytic activity">
    <reaction evidence="1">
        <text>ATP + protein L-histidine = ADP + protein N-phospho-L-histidine.</text>
        <dbReference type="EC" id="2.7.13.3"/>
    </reaction>
</comment>
<dbReference type="Pfam" id="PF13426">
    <property type="entry name" value="PAS_9"/>
    <property type="match status" value="1"/>
</dbReference>
<organism evidence="19 20">
    <name type="scientific">Fischerella muscicola CCMEE 5323</name>
    <dbReference type="NCBI Taxonomy" id="2019572"/>
    <lineage>
        <taxon>Bacteria</taxon>
        <taxon>Bacillati</taxon>
        <taxon>Cyanobacteriota</taxon>
        <taxon>Cyanophyceae</taxon>
        <taxon>Nostocales</taxon>
        <taxon>Hapalosiphonaceae</taxon>
        <taxon>Fischerella</taxon>
    </lineage>
</organism>
<feature type="coiled-coil region" evidence="13">
    <location>
        <begin position="639"/>
        <end position="698"/>
    </location>
</feature>
<dbReference type="CDD" id="cd00130">
    <property type="entry name" value="PAS"/>
    <property type="match status" value="1"/>
</dbReference>
<evidence type="ECO:0000256" key="3">
    <source>
        <dbReference type="ARBA" id="ARBA00012438"/>
    </source>
</evidence>
<keyword evidence="5" id="KW-0808">Transferase</keyword>
<dbReference type="PROSITE" id="PS51755">
    <property type="entry name" value="OMPR_PHOB"/>
    <property type="match status" value="1"/>
</dbReference>
<keyword evidence="8 12" id="KW-0238">DNA-binding</keyword>
<dbReference type="SMART" id="SM00862">
    <property type="entry name" value="Trans_reg_C"/>
    <property type="match status" value="1"/>
</dbReference>
<dbReference type="Gene3D" id="3.30.565.10">
    <property type="entry name" value="Histidine kinase-like ATPase, C-terminal domain"/>
    <property type="match status" value="1"/>
</dbReference>
<feature type="domain" description="Response regulatory" evidence="15">
    <location>
        <begin position="500"/>
        <end position="616"/>
    </location>
</feature>
<feature type="domain" description="HPt" evidence="17">
    <location>
        <begin position="259"/>
        <end position="363"/>
    </location>
</feature>
<dbReference type="Gene3D" id="1.10.287.130">
    <property type="match status" value="1"/>
</dbReference>
<feature type="domain" description="Histidine kinase" evidence="14">
    <location>
        <begin position="827"/>
        <end position="1056"/>
    </location>
</feature>
<dbReference type="SUPFAM" id="SSF47226">
    <property type="entry name" value="Histidine-containing phosphotransfer domain, HPT domain"/>
    <property type="match status" value="1"/>
</dbReference>
<evidence type="ECO:0000256" key="10">
    <source>
        <dbReference type="PROSITE-ProRule" id="PRU00110"/>
    </source>
</evidence>
<evidence type="ECO:0000256" key="9">
    <source>
        <dbReference type="ARBA" id="ARBA00074306"/>
    </source>
</evidence>
<dbReference type="InterPro" id="IPR008207">
    <property type="entry name" value="Sig_transdc_His_kin_Hpt_dom"/>
</dbReference>
<evidence type="ECO:0000259" key="17">
    <source>
        <dbReference type="PROSITE" id="PS50894"/>
    </source>
</evidence>
<dbReference type="Pfam" id="PF00072">
    <property type="entry name" value="Response_reg"/>
    <property type="match status" value="5"/>
</dbReference>
<dbReference type="SMART" id="SM00388">
    <property type="entry name" value="HisKA"/>
    <property type="match status" value="1"/>
</dbReference>
<evidence type="ECO:0000259" key="14">
    <source>
        <dbReference type="PROSITE" id="PS50109"/>
    </source>
</evidence>
<feature type="modified residue" description="4-aspartylphosphate" evidence="11">
    <location>
        <position position="1244"/>
    </location>
</feature>
<dbReference type="PROSITE" id="PS50894">
    <property type="entry name" value="HPT"/>
    <property type="match status" value="1"/>
</dbReference>
<protein>
    <recommendedName>
        <fullName evidence="9">Circadian input-output histidine kinase CikA</fullName>
        <ecNumber evidence="3">2.7.13.3</ecNumber>
    </recommendedName>
</protein>
<dbReference type="GO" id="GO:0000155">
    <property type="term" value="F:phosphorelay sensor kinase activity"/>
    <property type="evidence" value="ECO:0007669"/>
    <property type="project" value="InterPro"/>
</dbReference>
<dbReference type="InterPro" id="IPR003594">
    <property type="entry name" value="HATPase_dom"/>
</dbReference>
<dbReference type="InterPro" id="IPR004358">
    <property type="entry name" value="Sig_transdc_His_kin-like_C"/>
</dbReference>
<dbReference type="SMART" id="SM00387">
    <property type="entry name" value="HATPase_c"/>
    <property type="match status" value="1"/>
</dbReference>
<dbReference type="InterPro" id="IPR036097">
    <property type="entry name" value="HisK_dim/P_sf"/>
</dbReference>
<feature type="DNA-binding region" description="OmpR/PhoB-type" evidence="12">
    <location>
        <begin position="124"/>
        <end position="223"/>
    </location>
</feature>
<dbReference type="EC" id="2.7.13.3" evidence="3"/>
<dbReference type="SUPFAM" id="SSF55874">
    <property type="entry name" value="ATPase domain of HSP90 chaperone/DNA topoisomerase II/histidine kinase"/>
    <property type="match status" value="1"/>
</dbReference>
<feature type="modified residue" description="4-aspartylphosphate" evidence="11">
    <location>
        <position position="424"/>
    </location>
</feature>
<feature type="modified residue" description="4-aspartylphosphate" evidence="11">
    <location>
        <position position="549"/>
    </location>
</feature>
<keyword evidence="20" id="KW-1185">Reference proteome</keyword>
<dbReference type="PANTHER" id="PTHR43547">
    <property type="entry name" value="TWO-COMPONENT HISTIDINE KINASE"/>
    <property type="match status" value="1"/>
</dbReference>